<keyword evidence="1" id="KW-0472">Membrane</keyword>
<comment type="caution">
    <text evidence="2">The sequence shown here is derived from an EMBL/GenBank/DDBJ whole genome shotgun (WGS) entry which is preliminary data.</text>
</comment>
<dbReference type="InterPro" id="IPR051843">
    <property type="entry name" value="CPA1_transporter"/>
</dbReference>
<dbReference type="Proteomes" id="UP000054092">
    <property type="component" value="Unassembled WGS sequence"/>
</dbReference>
<name>A0A124FYV8_9BACT</name>
<dbReference type="AlphaFoldDB" id="A0A124FYV8"/>
<evidence type="ECO:0000313" key="3">
    <source>
        <dbReference type="Proteomes" id="UP000054092"/>
    </source>
</evidence>
<dbReference type="PANTHER" id="PTHR31102:SF1">
    <property type="entry name" value="CATION_H+ EXCHANGER DOMAIN-CONTAINING PROTEIN"/>
    <property type="match status" value="1"/>
</dbReference>
<dbReference type="PATRIC" id="fig|1184387.3.peg.2103"/>
<feature type="transmembrane region" description="Helical" evidence="1">
    <location>
        <begin position="34"/>
        <end position="52"/>
    </location>
</feature>
<reference evidence="3" key="1">
    <citation type="journal article" date="2015" name="MBio">
        <title>Genome-Resolved Metagenomic Analysis Reveals Roles for Candidate Phyla and Other Microbial Community Members in Biogeochemical Transformations in Oil Reservoirs.</title>
        <authorList>
            <person name="Hu P."/>
            <person name="Tom L."/>
            <person name="Singh A."/>
            <person name="Thomas B.C."/>
            <person name="Baker B.J."/>
            <person name="Piceno Y.M."/>
            <person name="Andersen G.L."/>
            <person name="Banfield J.F."/>
        </authorList>
    </citation>
    <scope>NUCLEOTIDE SEQUENCE [LARGE SCALE GENOMIC DNA]</scope>
</reference>
<evidence type="ECO:0000313" key="2">
    <source>
        <dbReference type="EMBL" id="KUK82372.1"/>
    </source>
</evidence>
<dbReference type="EMBL" id="LGGP01000002">
    <property type="protein sequence ID" value="KUK82372.1"/>
    <property type="molecule type" value="Genomic_DNA"/>
</dbReference>
<evidence type="ECO:0000256" key="1">
    <source>
        <dbReference type="SAM" id="Phobius"/>
    </source>
</evidence>
<sequence length="59" mass="6067">MISYLPKATVQAAVGAISLAMGVAYGDVILSVSFLSILTTAPLGAIGIRLAARRFSKNT</sequence>
<organism evidence="2 3">
    <name type="scientific">Mesotoga prima</name>
    <dbReference type="NCBI Taxonomy" id="1184387"/>
    <lineage>
        <taxon>Bacteria</taxon>
        <taxon>Thermotogati</taxon>
        <taxon>Thermotogota</taxon>
        <taxon>Thermotogae</taxon>
        <taxon>Kosmotogales</taxon>
        <taxon>Kosmotogaceae</taxon>
        <taxon>Mesotoga</taxon>
    </lineage>
</organism>
<accession>A0A124FYV8</accession>
<keyword evidence="1" id="KW-1133">Transmembrane helix</keyword>
<dbReference type="PANTHER" id="PTHR31102">
    <property type="match status" value="1"/>
</dbReference>
<keyword evidence="1" id="KW-0812">Transmembrane</keyword>
<protein>
    <submittedName>
        <fullName evidence="2">NhaP-type Na+(K+)/H+ antiporter</fullName>
    </submittedName>
</protein>
<proteinExistence type="predicted"/>
<gene>
    <name evidence="2" type="ORF">XD94_0036</name>
</gene>